<dbReference type="EMBL" id="CM051394">
    <property type="protein sequence ID" value="KAJ4729748.1"/>
    <property type="molecule type" value="Genomic_DNA"/>
</dbReference>
<dbReference type="Proteomes" id="UP001164539">
    <property type="component" value="Chromosome 1"/>
</dbReference>
<reference evidence="1 2" key="1">
    <citation type="journal article" date="2023" name="Science">
        <title>Complex scaffold remodeling in plant triterpene biosynthesis.</title>
        <authorList>
            <person name="De La Pena R."/>
            <person name="Hodgson H."/>
            <person name="Liu J.C."/>
            <person name="Stephenson M.J."/>
            <person name="Martin A.C."/>
            <person name="Owen C."/>
            <person name="Harkess A."/>
            <person name="Leebens-Mack J."/>
            <person name="Jimenez L.E."/>
            <person name="Osbourn A."/>
            <person name="Sattely E.S."/>
        </authorList>
    </citation>
    <scope>NUCLEOTIDE SEQUENCE [LARGE SCALE GENOMIC DNA]</scope>
    <source>
        <strain evidence="2">cv. JPN11</strain>
        <tissue evidence="1">Leaf</tissue>
    </source>
</reference>
<keyword evidence="2" id="KW-1185">Reference proteome</keyword>
<comment type="caution">
    <text evidence="1">The sequence shown here is derived from an EMBL/GenBank/DDBJ whole genome shotgun (WGS) entry which is preliminary data.</text>
</comment>
<sequence>MAFLVKSLSFFFLILIISSLQIQARESKFFNKFTHITTNEKVIPESQISQAPTSAPELAPMPAEAVPTIAAEPTTAPAVAPIEPPASFYAESENGYGLYGHGSGQFPPAKETVPSTTSENDLFNERLSAESYKTGYQNGNYKSTVYNNNNGYNSNYNTNGYVTEKQGMSDTRFMQNYQNSYYSNEYTNGNKYSKNEYTNGNNYKNVYPSNYNNVYTSYTGYTGNNNNGYTSNYNTNSYETEKKGISDTRFLENGKYYYDVKNENNYFPNGFESERGTPTNEGYYGNTQDVNEFNTMEDFEDEQEYKESPEKYVP</sequence>
<evidence type="ECO:0000313" key="1">
    <source>
        <dbReference type="EMBL" id="KAJ4729748.1"/>
    </source>
</evidence>
<gene>
    <name evidence="1" type="ORF">OWV82_002474</name>
</gene>
<organism evidence="1 2">
    <name type="scientific">Melia azedarach</name>
    <name type="common">Chinaberry tree</name>
    <dbReference type="NCBI Taxonomy" id="155640"/>
    <lineage>
        <taxon>Eukaryota</taxon>
        <taxon>Viridiplantae</taxon>
        <taxon>Streptophyta</taxon>
        <taxon>Embryophyta</taxon>
        <taxon>Tracheophyta</taxon>
        <taxon>Spermatophyta</taxon>
        <taxon>Magnoliopsida</taxon>
        <taxon>eudicotyledons</taxon>
        <taxon>Gunneridae</taxon>
        <taxon>Pentapetalae</taxon>
        <taxon>rosids</taxon>
        <taxon>malvids</taxon>
        <taxon>Sapindales</taxon>
        <taxon>Meliaceae</taxon>
        <taxon>Melia</taxon>
    </lineage>
</organism>
<accession>A0ACC1Z2Q3</accession>
<protein>
    <submittedName>
        <fullName evidence="1">Protein E6-like protein</fullName>
    </submittedName>
</protein>
<proteinExistence type="predicted"/>
<name>A0ACC1Z2Q3_MELAZ</name>
<evidence type="ECO:0000313" key="2">
    <source>
        <dbReference type="Proteomes" id="UP001164539"/>
    </source>
</evidence>